<sequence length="47" mass="5182">MSRKSIVALIIGFLAVVIPVIYLKLGLSEEITTSVLDIIKVIKIEEL</sequence>
<keyword evidence="1" id="KW-0472">Membrane</keyword>
<keyword evidence="1" id="KW-0812">Transmembrane</keyword>
<evidence type="ECO:0000256" key="1">
    <source>
        <dbReference type="SAM" id="Phobius"/>
    </source>
</evidence>
<evidence type="ECO:0000313" key="2">
    <source>
        <dbReference type="EMBL" id="CAB4152490.1"/>
    </source>
</evidence>
<feature type="transmembrane region" description="Helical" evidence="1">
    <location>
        <begin position="6"/>
        <end position="25"/>
    </location>
</feature>
<name>A0A6J5N5G1_9CAUD</name>
<keyword evidence="1" id="KW-1133">Transmembrane helix</keyword>
<accession>A0A6J5N5G1</accession>
<gene>
    <name evidence="2" type="ORF">UFOVP610_14</name>
</gene>
<dbReference type="EMBL" id="LR796582">
    <property type="protein sequence ID" value="CAB4152490.1"/>
    <property type="molecule type" value="Genomic_DNA"/>
</dbReference>
<reference evidence="2" key="1">
    <citation type="submission" date="2020-04" db="EMBL/GenBank/DDBJ databases">
        <authorList>
            <person name="Chiriac C."/>
            <person name="Salcher M."/>
            <person name="Ghai R."/>
            <person name="Kavagutti S V."/>
        </authorList>
    </citation>
    <scope>NUCLEOTIDE SEQUENCE</scope>
</reference>
<proteinExistence type="predicted"/>
<organism evidence="2">
    <name type="scientific">uncultured Caudovirales phage</name>
    <dbReference type="NCBI Taxonomy" id="2100421"/>
    <lineage>
        <taxon>Viruses</taxon>
        <taxon>Duplodnaviria</taxon>
        <taxon>Heunggongvirae</taxon>
        <taxon>Uroviricota</taxon>
        <taxon>Caudoviricetes</taxon>
        <taxon>Peduoviridae</taxon>
        <taxon>Maltschvirus</taxon>
        <taxon>Maltschvirus maltsch</taxon>
    </lineage>
</organism>
<protein>
    <submittedName>
        <fullName evidence="2">Uncharacterized protein</fullName>
    </submittedName>
</protein>